<organism evidence="2 3">
    <name type="scientific">Actinophytocola glycyrrhizae</name>
    <dbReference type="NCBI Taxonomy" id="2044873"/>
    <lineage>
        <taxon>Bacteria</taxon>
        <taxon>Bacillati</taxon>
        <taxon>Actinomycetota</taxon>
        <taxon>Actinomycetes</taxon>
        <taxon>Pseudonocardiales</taxon>
        <taxon>Pseudonocardiaceae</taxon>
    </lineage>
</organism>
<feature type="region of interest" description="Disordered" evidence="1">
    <location>
        <begin position="64"/>
        <end position="89"/>
    </location>
</feature>
<dbReference type="EMBL" id="JBHSIS010000007">
    <property type="protein sequence ID" value="MFC4855099.1"/>
    <property type="molecule type" value="Genomic_DNA"/>
</dbReference>
<comment type="caution">
    <text evidence="2">The sequence shown here is derived from an EMBL/GenBank/DDBJ whole genome shotgun (WGS) entry which is preliminary data.</text>
</comment>
<feature type="compositionally biased region" description="Basic and acidic residues" evidence="1">
    <location>
        <begin position="72"/>
        <end position="89"/>
    </location>
</feature>
<dbReference type="RefSeq" id="WP_378057047.1">
    <property type="nucleotide sequence ID" value="NZ_JBHSIS010000007.1"/>
</dbReference>
<evidence type="ECO:0000313" key="2">
    <source>
        <dbReference type="EMBL" id="MFC4855099.1"/>
    </source>
</evidence>
<reference evidence="3" key="1">
    <citation type="journal article" date="2019" name="Int. J. Syst. Evol. Microbiol.">
        <title>The Global Catalogue of Microorganisms (GCM) 10K type strain sequencing project: providing services to taxonomists for standard genome sequencing and annotation.</title>
        <authorList>
            <consortium name="The Broad Institute Genomics Platform"/>
            <consortium name="The Broad Institute Genome Sequencing Center for Infectious Disease"/>
            <person name="Wu L."/>
            <person name="Ma J."/>
        </authorList>
    </citation>
    <scope>NUCLEOTIDE SEQUENCE [LARGE SCALE GENOMIC DNA]</scope>
    <source>
        <strain evidence="3">ZS-22-S1</strain>
    </source>
</reference>
<evidence type="ECO:0000313" key="3">
    <source>
        <dbReference type="Proteomes" id="UP001595859"/>
    </source>
</evidence>
<keyword evidence="3" id="KW-1185">Reference proteome</keyword>
<protein>
    <submittedName>
        <fullName evidence="2">Uncharacterized protein</fullName>
    </submittedName>
</protein>
<gene>
    <name evidence="2" type="ORF">ACFPCV_16455</name>
</gene>
<dbReference type="InterPro" id="IPR029039">
    <property type="entry name" value="Flavoprotein-like_sf"/>
</dbReference>
<dbReference type="Gene3D" id="3.40.50.360">
    <property type="match status" value="1"/>
</dbReference>
<name>A0ABV9S5V3_9PSEU</name>
<evidence type="ECO:0000256" key="1">
    <source>
        <dbReference type="SAM" id="MobiDB-lite"/>
    </source>
</evidence>
<accession>A0ABV9S5V3</accession>
<proteinExistence type="predicted"/>
<sequence length="89" mass="9577">MTPVAPFVVNGAVALSGAEYTDAVKRLTERLVTLPDAEPIPFRHQNGGDYDSHLVLRDEHAPGETGVGIHYAADDVHRGRTASDTEAPR</sequence>
<dbReference type="Proteomes" id="UP001595859">
    <property type="component" value="Unassembled WGS sequence"/>
</dbReference>